<evidence type="ECO:0000256" key="1">
    <source>
        <dbReference type="ARBA" id="ARBA00023015"/>
    </source>
</evidence>
<evidence type="ECO:0000256" key="3">
    <source>
        <dbReference type="ARBA" id="ARBA00023163"/>
    </source>
</evidence>
<dbReference type="InterPro" id="IPR036388">
    <property type="entry name" value="WH-like_DNA-bd_sf"/>
</dbReference>
<dbReference type="EMBL" id="QVNQ01000005">
    <property type="protein sequence ID" value="RFS84219.1"/>
    <property type="molecule type" value="Genomic_DNA"/>
</dbReference>
<organism evidence="6 7">
    <name type="scientific">Actinomadura spongiicola</name>
    <dbReference type="NCBI Taxonomy" id="2303421"/>
    <lineage>
        <taxon>Bacteria</taxon>
        <taxon>Bacillati</taxon>
        <taxon>Actinomycetota</taxon>
        <taxon>Actinomycetes</taxon>
        <taxon>Streptosporangiales</taxon>
        <taxon>Thermomonosporaceae</taxon>
        <taxon>Actinomadura</taxon>
    </lineage>
</organism>
<feature type="region of interest" description="Disordered" evidence="4">
    <location>
        <begin position="551"/>
        <end position="594"/>
    </location>
</feature>
<dbReference type="InterPro" id="IPR016032">
    <property type="entry name" value="Sig_transdc_resp-reg_C-effctor"/>
</dbReference>
<keyword evidence="2" id="KW-0238">DNA-binding</keyword>
<reference evidence="6 7" key="1">
    <citation type="submission" date="2018-08" db="EMBL/GenBank/DDBJ databases">
        <title>Actinomadura spongicola sp. nov., isolated from marine sponge Leucetta chagosensis.</title>
        <authorList>
            <person name="Li L."/>
            <person name="Lin H.W."/>
        </authorList>
    </citation>
    <scope>NUCLEOTIDE SEQUENCE [LARGE SCALE GENOMIC DNA]</scope>
    <source>
        <strain evidence="6 7">LHW52907</strain>
    </source>
</reference>
<dbReference type="GO" id="GO:0006355">
    <property type="term" value="P:regulation of DNA-templated transcription"/>
    <property type="evidence" value="ECO:0007669"/>
    <property type="project" value="InterPro"/>
</dbReference>
<proteinExistence type="predicted"/>
<protein>
    <submittedName>
        <fullName evidence="6">LuxR family transcriptional regulator</fullName>
    </submittedName>
</protein>
<feature type="region of interest" description="Disordered" evidence="4">
    <location>
        <begin position="179"/>
        <end position="198"/>
    </location>
</feature>
<sequence>MPDAEGILRDVLGGGADRELLEFAEGAGGDPGLLAELAHGLLEEGLVRNANGTFQLVERRLPRRVARFVMRRMGELSTPCRQFLKVAAVLGRSFMLEDASRMLERSSAALLSPLDEAIASGFVVAAEQRFAFQSDFVWQGIIESIPAPALGALRREAMERPGRCARPFDHEFWVTGRPTWANEPSAPPVETGPDTGAASSGAHGLIMCGRATAGIRVAERILASPSVPAAARRDAEASVILGYLVLGREEAENHAQRILRERGPGEGDVAVLMALTALSSARWNTGELALGLSLGRAAVRHGTGADAVWRMHLQLALAAKLTDLREFDMAGSLIDDAEAGLREASEPVWTAAPAAVRSRLFLQAGRMRDAHRQAELAIAATGRDAVPVLRPLAYSVLGTIALYRGDLPAAAEHLKRVRDEPGSDRAVLYPARYAWTALRLTATRDGARAAFTLLSEEYGGLATRRSLYIEDPGAAAFLVRLALDVDDADLRRDVLRTVDGLAEDNPGISVISLAALQANASANGDSAALERIVTQSPDPFSVALATAELAKHDATESPDEKPGPPIYPGMPFARSANGDPHHNSAPVGHENGAASPFHGGADDCDCPLTDMERKIMYLVSVGLTNRQIAKRVHLSAHTVNYHLRKIYRKIGINTRAELARVATLYAERARSAGHTTEDAEKWIFGHAGDAAH</sequence>
<dbReference type="Proteomes" id="UP000262882">
    <property type="component" value="Unassembled WGS sequence"/>
</dbReference>
<feature type="domain" description="HTH luxR-type" evidence="5">
    <location>
        <begin position="601"/>
        <end position="666"/>
    </location>
</feature>
<evidence type="ECO:0000259" key="5">
    <source>
        <dbReference type="PROSITE" id="PS50043"/>
    </source>
</evidence>
<evidence type="ECO:0000313" key="7">
    <source>
        <dbReference type="Proteomes" id="UP000262882"/>
    </source>
</evidence>
<evidence type="ECO:0000256" key="4">
    <source>
        <dbReference type="SAM" id="MobiDB-lite"/>
    </source>
</evidence>
<dbReference type="PANTHER" id="PTHR44688">
    <property type="entry name" value="DNA-BINDING TRANSCRIPTIONAL ACTIVATOR DEVR_DOSR"/>
    <property type="match status" value="1"/>
</dbReference>
<accession>A0A372GGK5</accession>
<keyword evidence="7" id="KW-1185">Reference proteome</keyword>
<keyword evidence="3" id="KW-0804">Transcription</keyword>
<dbReference type="SUPFAM" id="SSF46894">
    <property type="entry name" value="C-terminal effector domain of the bipartite response regulators"/>
    <property type="match status" value="1"/>
</dbReference>
<evidence type="ECO:0000256" key="2">
    <source>
        <dbReference type="ARBA" id="ARBA00023125"/>
    </source>
</evidence>
<dbReference type="CDD" id="cd06170">
    <property type="entry name" value="LuxR_C_like"/>
    <property type="match status" value="1"/>
</dbReference>
<evidence type="ECO:0000313" key="6">
    <source>
        <dbReference type="EMBL" id="RFS84219.1"/>
    </source>
</evidence>
<gene>
    <name evidence="6" type="ORF">D0T12_18970</name>
</gene>
<name>A0A372GGK5_9ACTN</name>
<dbReference type="GO" id="GO:0003677">
    <property type="term" value="F:DNA binding"/>
    <property type="evidence" value="ECO:0007669"/>
    <property type="project" value="UniProtKB-KW"/>
</dbReference>
<dbReference type="SMART" id="SM00421">
    <property type="entry name" value="HTH_LUXR"/>
    <property type="match status" value="1"/>
</dbReference>
<dbReference type="Pfam" id="PF00196">
    <property type="entry name" value="GerE"/>
    <property type="match status" value="1"/>
</dbReference>
<keyword evidence="1" id="KW-0805">Transcription regulation</keyword>
<dbReference type="PROSITE" id="PS50043">
    <property type="entry name" value="HTH_LUXR_2"/>
    <property type="match status" value="1"/>
</dbReference>
<feature type="compositionally biased region" description="Basic and acidic residues" evidence="4">
    <location>
        <begin position="551"/>
        <end position="562"/>
    </location>
</feature>
<dbReference type="AlphaFoldDB" id="A0A372GGK5"/>
<dbReference type="Gene3D" id="1.10.10.10">
    <property type="entry name" value="Winged helix-like DNA-binding domain superfamily/Winged helix DNA-binding domain"/>
    <property type="match status" value="1"/>
</dbReference>
<dbReference type="PANTHER" id="PTHR44688:SF16">
    <property type="entry name" value="DNA-BINDING TRANSCRIPTIONAL ACTIVATOR DEVR_DOSR"/>
    <property type="match status" value="1"/>
</dbReference>
<dbReference type="PRINTS" id="PR00038">
    <property type="entry name" value="HTHLUXR"/>
</dbReference>
<comment type="caution">
    <text evidence="6">The sequence shown here is derived from an EMBL/GenBank/DDBJ whole genome shotgun (WGS) entry which is preliminary data.</text>
</comment>
<dbReference type="InterPro" id="IPR000792">
    <property type="entry name" value="Tscrpt_reg_LuxR_C"/>
</dbReference>